<keyword evidence="2" id="KW-1185">Reference proteome</keyword>
<accession>A0A972GS40</accession>
<name>A0A972GS40_9BACL</name>
<evidence type="ECO:0000313" key="1">
    <source>
        <dbReference type="EMBL" id="NOU95338.1"/>
    </source>
</evidence>
<proteinExistence type="predicted"/>
<evidence type="ECO:0000313" key="2">
    <source>
        <dbReference type="Proteomes" id="UP000641588"/>
    </source>
</evidence>
<organism evidence="1 2">
    <name type="scientific">Paenibacillus foliorum</name>
    <dbReference type="NCBI Taxonomy" id="2654974"/>
    <lineage>
        <taxon>Bacteria</taxon>
        <taxon>Bacillati</taxon>
        <taxon>Bacillota</taxon>
        <taxon>Bacilli</taxon>
        <taxon>Bacillales</taxon>
        <taxon>Paenibacillaceae</taxon>
        <taxon>Paenibacillus</taxon>
    </lineage>
</organism>
<dbReference type="EMBL" id="WHOD01000070">
    <property type="protein sequence ID" value="NOU95338.1"/>
    <property type="molecule type" value="Genomic_DNA"/>
</dbReference>
<dbReference type="Proteomes" id="UP000641588">
    <property type="component" value="Unassembled WGS sequence"/>
</dbReference>
<protein>
    <submittedName>
        <fullName evidence="1">Uncharacterized protein</fullName>
    </submittedName>
</protein>
<gene>
    <name evidence="1" type="ORF">GC093_19225</name>
</gene>
<dbReference type="AlphaFoldDB" id="A0A972GS40"/>
<comment type="caution">
    <text evidence="1">The sequence shown here is derived from an EMBL/GenBank/DDBJ whole genome shotgun (WGS) entry which is preliminary data.</text>
</comment>
<sequence length="559" mass="62000">MTSSYAAIAAEPVDTSAEVLASANYQLNDILSVELKSVLNEHVLGGTRIGVIVRMKNNGTSISRVPEYEVRVKTNEGVEYTLQASASNPKSIQPKTNTELSYLSDIDRTDSVTLSEVNWTDVDYYVYPKKETLMLAVPISGEAWKGSDMPITNPAAVKKWGESFTVPSLLSPLQYQPVSIEKEVTDKGTVQVVQLLVTNPTQQRETMPEFVIDGKTDSQSYSGKKIEQDQIILEANEQKYVHYAVPTDNDTVLSSINVLTPEQFSQSNGGQGGQPDTVKYNVGRLNILLPNASASAVYSSYQMGETMKFDALSQLIHPNLNVSVVEFHMNDNEDEGSKSVTAKFRLFNKSDLPIAVPVFQTDLISSDGYTYTGNRQSITTQRILPNSGLVINYAYTLPSSEKGTGLVIRVNDTQKAAPYKTSIAAYGINLQQMDTNEKFSVYPFDAKVNYWTVSPMYNRKGDLTYSYKARFDLEMKRVEQIQVDASFSKLQLEIYNSTNNLIGTQQISFIGANRLISGENNIMLDATSDQLERPLTIKLYESFTTPAGNSKRLLGVFTQ</sequence>
<reference evidence="1" key="1">
    <citation type="submission" date="2019-10" db="EMBL/GenBank/DDBJ databases">
        <title>Description of Paenibacillus glebae sp. nov.</title>
        <authorList>
            <person name="Carlier A."/>
            <person name="Qi S."/>
        </authorList>
    </citation>
    <scope>NUCLEOTIDE SEQUENCE</scope>
    <source>
        <strain evidence="1">LMG 31456</strain>
    </source>
</reference>